<dbReference type="Gene3D" id="2.40.30.160">
    <property type="match status" value="1"/>
</dbReference>
<dbReference type="Proteomes" id="UP000008495">
    <property type="component" value="Unassembled WGS sequence"/>
</dbReference>
<evidence type="ECO:0000256" key="1">
    <source>
        <dbReference type="ARBA" id="ARBA00022946"/>
    </source>
</evidence>
<dbReference type="InterPro" id="IPR006222">
    <property type="entry name" value="GCVT_N"/>
</dbReference>
<dbReference type="eggNOG" id="COG0354">
    <property type="taxonomic scope" value="Bacteria"/>
</dbReference>
<gene>
    <name evidence="3" type="ORF">AUCHE_08_00580</name>
</gene>
<dbReference type="InterPro" id="IPR045179">
    <property type="entry name" value="YgfZ/GcvT"/>
</dbReference>
<dbReference type="PANTHER" id="PTHR22602:SF0">
    <property type="entry name" value="TRANSFERASE CAF17, MITOCHONDRIAL-RELATED"/>
    <property type="match status" value="1"/>
</dbReference>
<dbReference type="AlphaFoldDB" id="K6UM54"/>
<dbReference type="InterPro" id="IPR027266">
    <property type="entry name" value="TrmE/GcvT-like"/>
</dbReference>
<sequence>MTSSPFMEVSGAVAASGPDVGVAAHYGDPAREQRRLLDGTAVVDLSHRGVVTVSGPDRLSWLHSLTTQHLTELPARRSTETLVLSPKGHVEHALHLVDDGERSWITVEPGAVSALVSWLDRMRFMLRVEVTDRSAEYAVLGEPCDREGTAEEAPTWRDPWPGPVGRTACYGPEEAHPGAERAWREVIVPRASLVEAVAGRPLAGVWAAEALRIAAWRPRAACEVDHRTIVHELDWLRTAVHLQKGCYRGQETVARVHNLGRPPRRLVFCHVDGSEHVLPEPGAELSFGGRTVGRLTSIARHVEDGPVALAVVKRSVPVDAVLVAGGTTVAQTTIVRP</sequence>
<dbReference type="PIRSF" id="PIRSF006487">
    <property type="entry name" value="GcvT"/>
    <property type="match status" value="1"/>
</dbReference>
<organism evidence="3 4">
    <name type="scientific">Austwickia chelonae NBRC 105200</name>
    <dbReference type="NCBI Taxonomy" id="1184607"/>
    <lineage>
        <taxon>Bacteria</taxon>
        <taxon>Bacillati</taxon>
        <taxon>Actinomycetota</taxon>
        <taxon>Actinomycetes</taxon>
        <taxon>Micrococcales</taxon>
        <taxon>Dermatophilaceae</taxon>
        <taxon>Austwickia</taxon>
    </lineage>
</organism>
<dbReference type="InterPro" id="IPR017703">
    <property type="entry name" value="YgfZ/GCV_T_CS"/>
</dbReference>
<dbReference type="GO" id="GO:0016226">
    <property type="term" value="P:iron-sulfur cluster assembly"/>
    <property type="evidence" value="ECO:0007669"/>
    <property type="project" value="TreeGrafter"/>
</dbReference>
<dbReference type="SUPFAM" id="SSF103025">
    <property type="entry name" value="Folate-binding domain"/>
    <property type="match status" value="1"/>
</dbReference>
<dbReference type="Gene3D" id="3.30.1360.120">
    <property type="entry name" value="Probable tRNA modification gtpase trme, domain 1"/>
    <property type="match status" value="1"/>
</dbReference>
<dbReference type="OrthoDB" id="9796287at2"/>
<dbReference type="Pfam" id="PF01571">
    <property type="entry name" value="GCV_T"/>
    <property type="match status" value="1"/>
</dbReference>
<reference evidence="3 4" key="1">
    <citation type="submission" date="2012-08" db="EMBL/GenBank/DDBJ databases">
        <title>Whole genome shotgun sequence of Austwickia chelonae NBRC 105200.</title>
        <authorList>
            <person name="Yoshida I."/>
            <person name="Hosoyama A."/>
            <person name="Tsuchikane K."/>
            <person name="Katsumata H."/>
            <person name="Ando Y."/>
            <person name="Ohji S."/>
            <person name="Hamada M."/>
            <person name="Tamura T."/>
            <person name="Yamazoe A."/>
            <person name="Yamazaki S."/>
            <person name="Fujita N."/>
        </authorList>
    </citation>
    <scope>NUCLEOTIDE SEQUENCE [LARGE SCALE GENOMIC DNA]</scope>
    <source>
        <strain evidence="3 4">NBRC 105200</strain>
    </source>
</reference>
<proteinExistence type="predicted"/>
<name>K6UM54_9MICO</name>
<keyword evidence="4" id="KW-1185">Reference proteome</keyword>
<dbReference type="PANTHER" id="PTHR22602">
    <property type="entry name" value="TRANSFERASE CAF17, MITOCHONDRIAL-RELATED"/>
    <property type="match status" value="1"/>
</dbReference>
<dbReference type="STRING" id="100225.SAMN05421595_0325"/>
<evidence type="ECO:0000259" key="2">
    <source>
        <dbReference type="Pfam" id="PF01571"/>
    </source>
</evidence>
<dbReference type="EMBL" id="BAGZ01000008">
    <property type="protein sequence ID" value="GAB77816.1"/>
    <property type="molecule type" value="Genomic_DNA"/>
</dbReference>
<dbReference type="RefSeq" id="WP_006502568.1">
    <property type="nucleotide sequence ID" value="NZ_BAGZ01000008.1"/>
</dbReference>
<accession>K6UM54</accession>
<evidence type="ECO:0000313" key="4">
    <source>
        <dbReference type="Proteomes" id="UP000008495"/>
    </source>
</evidence>
<evidence type="ECO:0000313" key="3">
    <source>
        <dbReference type="EMBL" id="GAB77816.1"/>
    </source>
</evidence>
<dbReference type="NCBIfam" id="TIGR03317">
    <property type="entry name" value="ygfZ_signature"/>
    <property type="match status" value="1"/>
</dbReference>
<protein>
    <recommendedName>
        <fullName evidence="2">GCVT N-terminal domain-containing protein</fullName>
    </recommendedName>
</protein>
<keyword evidence="1" id="KW-0809">Transit peptide</keyword>
<feature type="domain" description="GCVT N-terminal" evidence="2">
    <location>
        <begin position="30"/>
        <end position="140"/>
    </location>
</feature>
<comment type="caution">
    <text evidence="3">The sequence shown here is derived from an EMBL/GenBank/DDBJ whole genome shotgun (WGS) entry which is preliminary data.</text>
</comment>